<dbReference type="Pfam" id="PF00633">
    <property type="entry name" value="HHH"/>
    <property type="match status" value="1"/>
</dbReference>
<comment type="similarity">
    <text evidence="3 14">Belongs to the Nth/MutY family.</text>
</comment>
<accession>A0ABS1HKG2</accession>
<dbReference type="NCBIfam" id="TIGR01084">
    <property type="entry name" value="mutY"/>
    <property type="match status" value="1"/>
</dbReference>
<evidence type="ECO:0000256" key="6">
    <source>
        <dbReference type="ARBA" id="ARBA00022485"/>
    </source>
</evidence>
<keyword evidence="9" id="KW-0378">Hydrolase</keyword>
<evidence type="ECO:0000256" key="9">
    <source>
        <dbReference type="ARBA" id="ARBA00022801"/>
    </source>
</evidence>
<evidence type="ECO:0000256" key="8">
    <source>
        <dbReference type="ARBA" id="ARBA00022763"/>
    </source>
</evidence>
<sequence>MTDFAIKLQQWFTVNKRELPWRMVNDPYKVWLSEIILQQTQVVQGESYYLKFVDSFPTVFDLASASEDRVLRRWQGLGYYSRARNLHAAAKTIVDDYNGVFPNTFNDIIKLKGVGPYTAAAIASICFDEPCAVVDGNVFRFISRLKGISTAIDSTVGKKEFSQIADELLDKENAGEHNQAMMEMGALVCRPSNPLCHDCPFNTDCVALASKQIGNLPYKEKRTKQRARYLHFFLIRNENKIVLEKRNAKDIWKNLYQLPLKETRSAKKIKSFDLRESQPLFVKKYKHILSHQILYASFYFADKSVLSQLEGEYFDVDLELLDDYAFPQLVVNFLSDVGVVKTD</sequence>
<keyword evidence="13 14" id="KW-0326">Glycosidase</keyword>
<keyword evidence="10 14" id="KW-0408">Iron</keyword>
<evidence type="ECO:0000256" key="1">
    <source>
        <dbReference type="ARBA" id="ARBA00000843"/>
    </source>
</evidence>
<feature type="domain" description="HhH-GPD" evidence="15">
    <location>
        <begin position="36"/>
        <end position="187"/>
    </location>
</feature>
<dbReference type="InterPro" id="IPR011257">
    <property type="entry name" value="DNA_glycosylase"/>
</dbReference>
<dbReference type="InterPro" id="IPR023170">
    <property type="entry name" value="HhH_base_excis_C"/>
</dbReference>
<evidence type="ECO:0000256" key="10">
    <source>
        <dbReference type="ARBA" id="ARBA00023004"/>
    </source>
</evidence>
<keyword evidence="12" id="KW-0234">DNA repair</keyword>
<keyword evidence="7" id="KW-0479">Metal-binding</keyword>
<evidence type="ECO:0000256" key="14">
    <source>
        <dbReference type="RuleBase" id="RU365096"/>
    </source>
</evidence>
<dbReference type="PANTHER" id="PTHR42944:SF1">
    <property type="entry name" value="ADENINE DNA GLYCOSYLASE"/>
    <property type="match status" value="1"/>
</dbReference>
<keyword evidence="6" id="KW-0004">4Fe-4S</keyword>
<protein>
    <recommendedName>
        <fullName evidence="5 14">Adenine DNA glycosylase</fullName>
        <ecNumber evidence="4 14">3.2.2.31</ecNumber>
    </recommendedName>
</protein>
<dbReference type="Gene3D" id="1.10.340.30">
    <property type="entry name" value="Hypothetical protein, domain 2"/>
    <property type="match status" value="1"/>
</dbReference>
<dbReference type="EC" id="3.2.2.31" evidence="4 14"/>
<dbReference type="PANTHER" id="PTHR42944">
    <property type="entry name" value="ADENINE DNA GLYCOSYLASE"/>
    <property type="match status" value="1"/>
</dbReference>
<evidence type="ECO:0000256" key="5">
    <source>
        <dbReference type="ARBA" id="ARBA00022023"/>
    </source>
</evidence>
<dbReference type="InterPro" id="IPR003265">
    <property type="entry name" value="HhH-GPD_domain"/>
</dbReference>
<evidence type="ECO:0000256" key="2">
    <source>
        <dbReference type="ARBA" id="ARBA00002933"/>
    </source>
</evidence>
<dbReference type="SUPFAM" id="SSF48150">
    <property type="entry name" value="DNA-glycosylase"/>
    <property type="match status" value="1"/>
</dbReference>
<dbReference type="EMBL" id="JAENRR010000028">
    <property type="protein sequence ID" value="MBK3518172.1"/>
    <property type="molecule type" value="Genomic_DNA"/>
</dbReference>
<evidence type="ECO:0000256" key="11">
    <source>
        <dbReference type="ARBA" id="ARBA00023014"/>
    </source>
</evidence>
<comment type="function">
    <text evidence="2">Adenine glycosylase active on G-A mispairs. MutY also corrects error-prone DNA synthesis past GO lesions which are due to the oxidatively damaged form of guanine: 7,8-dihydro-8-oxoguanine (8-oxo-dGTP).</text>
</comment>
<dbReference type="Proteomes" id="UP000605676">
    <property type="component" value="Unassembled WGS sequence"/>
</dbReference>
<gene>
    <name evidence="16" type="primary">mutY</name>
    <name evidence="16" type="ORF">JIV24_12575</name>
</gene>
<evidence type="ECO:0000313" key="17">
    <source>
        <dbReference type="Proteomes" id="UP000605676"/>
    </source>
</evidence>
<dbReference type="SUPFAM" id="SSF55811">
    <property type="entry name" value="Nudix"/>
    <property type="match status" value="1"/>
</dbReference>
<evidence type="ECO:0000256" key="13">
    <source>
        <dbReference type="ARBA" id="ARBA00023295"/>
    </source>
</evidence>
<dbReference type="Pfam" id="PF00730">
    <property type="entry name" value="HhH-GPD"/>
    <property type="match status" value="1"/>
</dbReference>
<dbReference type="Gene3D" id="1.10.1670.10">
    <property type="entry name" value="Helix-hairpin-Helix base-excision DNA repair enzymes (C-terminal)"/>
    <property type="match status" value="1"/>
</dbReference>
<dbReference type="CDD" id="cd03431">
    <property type="entry name" value="NUDIX_DNA_Glycosylase_C-MutY"/>
    <property type="match status" value="1"/>
</dbReference>
<keyword evidence="8 14" id="KW-0227">DNA damage</keyword>
<keyword evidence="11" id="KW-0411">Iron-sulfur</keyword>
<comment type="cofactor">
    <cofactor evidence="14">
        <name>[4Fe-4S] cluster</name>
        <dbReference type="ChEBI" id="CHEBI:49883"/>
    </cofactor>
    <text evidence="14">Binds 1 [4Fe-4S] cluster.</text>
</comment>
<name>A0ABS1HKG2_9BACT</name>
<comment type="caution">
    <text evidence="16">The sequence shown here is derived from an EMBL/GenBank/DDBJ whole genome shotgun (WGS) entry which is preliminary data.</text>
</comment>
<dbReference type="RefSeq" id="WP_200465399.1">
    <property type="nucleotide sequence ID" value="NZ_JAENRR010000028.1"/>
</dbReference>
<dbReference type="CDD" id="cd00056">
    <property type="entry name" value="ENDO3c"/>
    <property type="match status" value="1"/>
</dbReference>
<dbReference type="PROSITE" id="PS00764">
    <property type="entry name" value="ENDONUCLEASE_III_1"/>
    <property type="match status" value="1"/>
</dbReference>
<evidence type="ECO:0000256" key="4">
    <source>
        <dbReference type="ARBA" id="ARBA00012045"/>
    </source>
</evidence>
<comment type="catalytic activity">
    <reaction evidence="1 14">
        <text>Hydrolyzes free adenine bases from 7,8-dihydro-8-oxoguanine:adenine mismatched double-stranded DNA, leaving an apurinic site.</text>
        <dbReference type="EC" id="3.2.2.31"/>
    </reaction>
</comment>
<proteinExistence type="inferred from homology"/>
<dbReference type="Pfam" id="PF14815">
    <property type="entry name" value="NUDIX_4"/>
    <property type="match status" value="1"/>
</dbReference>
<evidence type="ECO:0000259" key="15">
    <source>
        <dbReference type="SMART" id="SM00478"/>
    </source>
</evidence>
<evidence type="ECO:0000256" key="7">
    <source>
        <dbReference type="ARBA" id="ARBA00022723"/>
    </source>
</evidence>
<evidence type="ECO:0000256" key="3">
    <source>
        <dbReference type="ARBA" id="ARBA00008343"/>
    </source>
</evidence>
<dbReference type="InterPro" id="IPR015797">
    <property type="entry name" value="NUDIX_hydrolase-like_dom_sf"/>
</dbReference>
<dbReference type="InterPro" id="IPR005760">
    <property type="entry name" value="A/G_AdeGlyc_MutY"/>
</dbReference>
<dbReference type="InterPro" id="IPR000445">
    <property type="entry name" value="HhH_motif"/>
</dbReference>
<dbReference type="InterPro" id="IPR004035">
    <property type="entry name" value="Endouclease-III_FeS-bd_BS"/>
</dbReference>
<reference evidence="16 17" key="1">
    <citation type="submission" date="2021-01" db="EMBL/GenBank/DDBJ databases">
        <title>Carboxyliciviraga sp.nov., isolated from coastal sediments.</title>
        <authorList>
            <person name="Lu D."/>
            <person name="Zhang T."/>
        </authorList>
    </citation>
    <scope>NUCLEOTIDE SEQUENCE [LARGE SCALE GENOMIC DNA]</scope>
    <source>
        <strain evidence="16 17">N1Y132</strain>
    </source>
</reference>
<evidence type="ECO:0000313" key="16">
    <source>
        <dbReference type="EMBL" id="MBK3518172.1"/>
    </source>
</evidence>
<evidence type="ECO:0000256" key="12">
    <source>
        <dbReference type="ARBA" id="ARBA00023204"/>
    </source>
</evidence>
<organism evidence="16 17">
    <name type="scientific">Carboxylicivirga marina</name>
    <dbReference type="NCBI Taxonomy" id="2800988"/>
    <lineage>
        <taxon>Bacteria</taxon>
        <taxon>Pseudomonadati</taxon>
        <taxon>Bacteroidota</taxon>
        <taxon>Bacteroidia</taxon>
        <taxon>Marinilabiliales</taxon>
        <taxon>Marinilabiliaceae</taxon>
        <taxon>Carboxylicivirga</taxon>
    </lineage>
</organism>
<dbReference type="InterPro" id="IPR029119">
    <property type="entry name" value="MutY_C"/>
</dbReference>
<dbReference type="SMART" id="SM00478">
    <property type="entry name" value="ENDO3c"/>
    <property type="match status" value="1"/>
</dbReference>
<dbReference type="InterPro" id="IPR044298">
    <property type="entry name" value="MIG/MutY"/>
</dbReference>
<keyword evidence="17" id="KW-1185">Reference proteome</keyword>